<feature type="repeat" description="TPR" evidence="1">
    <location>
        <begin position="765"/>
        <end position="798"/>
    </location>
</feature>
<gene>
    <name evidence="2" type="primary">ycf3_2</name>
    <name evidence="2" type="ORF">ONOHIMFI_00010</name>
</gene>
<dbReference type="SUPFAM" id="SSF48452">
    <property type="entry name" value="TPR-like"/>
    <property type="match status" value="2"/>
</dbReference>
<evidence type="ECO:0000256" key="1">
    <source>
        <dbReference type="PROSITE-ProRule" id="PRU00339"/>
    </source>
</evidence>
<feature type="repeat" description="TPR" evidence="1">
    <location>
        <begin position="565"/>
        <end position="598"/>
    </location>
</feature>
<feature type="repeat" description="TPR" evidence="1">
    <location>
        <begin position="645"/>
        <end position="678"/>
    </location>
</feature>
<dbReference type="PANTHER" id="PTHR10098:SF108">
    <property type="entry name" value="TETRATRICOPEPTIDE REPEAT PROTEIN 28"/>
    <property type="match status" value="1"/>
</dbReference>
<dbReference type="Gene3D" id="1.25.40.10">
    <property type="entry name" value="Tetratricopeptide repeat domain"/>
    <property type="match status" value="2"/>
</dbReference>
<reference evidence="2" key="1">
    <citation type="submission" date="2020-06" db="EMBL/GenBank/DDBJ databases">
        <title>Unique genomic features of the anaerobic methanotrophic archaea.</title>
        <authorList>
            <person name="Chadwick G.L."/>
            <person name="Skennerton C.T."/>
            <person name="Laso-Perez R."/>
            <person name="Leu A.O."/>
            <person name="Speth D.R."/>
            <person name="Yu H."/>
            <person name="Morgan-Lang C."/>
            <person name="Hatzenpichler R."/>
            <person name="Goudeau D."/>
            <person name="Malmstrom R."/>
            <person name="Brazelton W.J."/>
            <person name="Woyke T."/>
            <person name="Hallam S.J."/>
            <person name="Tyson G.W."/>
            <person name="Wegener G."/>
            <person name="Boetius A."/>
            <person name="Orphan V."/>
        </authorList>
    </citation>
    <scope>NUCLEOTIDE SEQUENCE</scope>
</reference>
<dbReference type="EMBL" id="MT631240">
    <property type="protein sequence ID" value="QNO47084.1"/>
    <property type="molecule type" value="Genomic_DNA"/>
</dbReference>
<dbReference type="Gene3D" id="3.40.50.300">
    <property type="entry name" value="P-loop containing nucleotide triphosphate hydrolases"/>
    <property type="match status" value="1"/>
</dbReference>
<organism evidence="2">
    <name type="scientific">Candidatus Methanogaster sp. ANME-2c ERB4</name>
    <dbReference type="NCBI Taxonomy" id="2759911"/>
    <lineage>
        <taxon>Archaea</taxon>
        <taxon>Methanobacteriati</taxon>
        <taxon>Methanobacteriota</taxon>
        <taxon>Stenosarchaea group</taxon>
        <taxon>Methanomicrobia</taxon>
        <taxon>Methanosarcinales</taxon>
        <taxon>ANME-2 cluster</taxon>
        <taxon>Candidatus Methanogasteraceae</taxon>
        <taxon>Candidatus Methanogaster</taxon>
    </lineage>
</organism>
<dbReference type="InterPro" id="IPR019734">
    <property type="entry name" value="TPR_rpt"/>
</dbReference>
<feature type="repeat" description="TPR" evidence="1">
    <location>
        <begin position="605"/>
        <end position="638"/>
    </location>
</feature>
<dbReference type="SUPFAM" id="SSF52540">
    <property type="entry name" value="P-loop containing nucleoside triphosphate hydrolases"/>
    <property type="match status" value="1"/>
</dbReference>
<dbReference type="PANTHER" id="PTHR10098">
    <property type="entry name" value="RAPSYN-RELATED"/>
    <property type="match status" value="1"/>
</dbReference>
<sequence length="859" mass="96184">MKELSEIQFEEISENIGVSIEYLEDIQKFTLYTFKELRADHDEIKKLLFHLIETAERSVPKILVDGGFKAGDVSGQIIVGENNIQYKDCTFTLPDGSTMHGKSWIYTEGVRPATDPANVFGRRQELGRIDEILKHSQALAITGFRGTGKSTLASMYIDRIEKREGFAGIYWRKVDETIDISDVVGSFFTCMGKKIEDPGRYKVGDLLNLFFKELNAAPYFLVLDNFEILLDPQNNKPLKPGFSDLIEKANEGFGRSRVLFTSWECPASERGIRPTRYPIGGLDDSAAIQLLRQRGLTEPDDELRKAVDLSGGHPLALILLVQLVKDGDETLSDILSDDTLWRGEVAANILDKVYKDRLNEEERKLLQYVSLYRMPVPARAIAAAANDPDWTEAKVKKTATSLKRKSMLEKTGKNYWEESLIDNYAYNKLVDRVKRHKLACQYYLDLPLPEKRTTKEDVQSLIEAHHHACMAEEYDRAGGIIFDHNLHEDLDRWSNYRTLVELYAGVLPKDHFRDEPLLGSLKTHGDVLGNLGNVYSALGQVEKAIKYYEDALVISREIGDRRGEGADLGNLGRAYSDLGQVEKAIKYYEDALVISREVGDRRGEGNHLGNLGNAYYALGQVEKAIEYHEDALVISREIGDRRGEGNTLGNLGNAYYALGQVEKAIEYHEDALVISREIGDRRGEGADLGNLGLAYSALGQVEKAIECYEDALVIAKEIGDRRNEGVWLGNLGSAYYALGQVEKAIEYHEDALVISREIGDRRGEGADLGNLGLAYSALGQVEKAIEYYEDALVIAREIGDRRGEGADLGNLGNAYRNLGQVEKATEYYENALTIGKEIKDPRIIDFCEKNLISLKNSGD</sequence>
<evidence type="ECO:0000313" key="2">
    <source>
        <dbReference type="EMBL" id="QNO47084.1"/>
    </source>
</evidence>
<proteinExistence type="predicted"/>
<feature type="repeat" description="TPR" evidence="1">
    <location>
        <begin position="805"/>
        <end position="838"/>
    </location>
</feature>
<dbReference type="PROSITE" id="PS50005">
    <property type="entry name" value="TPR"/>
    <property type="match status" value="7"/>
</dbReference>
<accession>A0A7G9YGF0</accession>
<feature type="repeat" description="TPR" evidence="1">
    <location>
        <begin position="685"/>
        <end position="718"/>
    </location>
</feature>
<dbReference type="Pfam" id="PF13424">
    <property type="entry name" value="TPR_12"/>
    <property type="match status" value="4"/>
</dbReference>
<dbReference type="AlphaFoldDB" id="A0A7G9YGF0"/>
<dbReference type="InterPro" id="IPR011990">
    <property type="entry name" value="TPR-like_helical_dom_sf"/>
</dbReference>
<dbReference type="SMART" id="SM00028">
    <property type="entry name" value="TPR"/>
    <property type="match status" value="8"/>
</dbReference>
<name>A0A7G9YGF0_9EURY</name>
<protein>
    <submittedName>
        <fullName evidence="2">Photosystem I assembly protein Ycf3</fullName>
    </submittedName>
</protein>
<dbReference type="InterPro" id="IPR027417">
    <property type="entry name" value="P-loop_NTPase"/>
</dbReference>
<feature type="repeat" description="TPR" evidence="1">
    <location>
        <begin position="525"/>
        <end position="558"/>
    </location>
</feature>
<keyword evidence="1" id="KW-0802">TPR repeat</keyword>